<dbReference type="SUPFAM" id="SSF116726">
    <property type="entry name" value="TrkA C-terminal domain-like"/>
    <property type="match status" value="1"/>
</dbReference>
<feature type="domain" description="RCK N-terminal" evidence="3">
    <location>
        <begin position="114"/>
        <end position="238"/>
    </location>
</feature>
<feature type="transmembrane region" description="Helical" evidence="2">
    <location>
        <begin position="15"/>
        <end position="37"/>
    </location>
</feature>
<gene>
    <name evidence="4" type="ORF">GCA01S_095_00020</name>
</gene>
<dbReference type="InterPro" id="IPR036291">
    <property type="entry name" value="NAD(P)-bd_dom_sf"/>
</dbReference>
<dbReference type="InterPro" id="IPR036721">
    <property type="entry name" value="RCK_C_sf"/>
</dbReference>
<dbReference type="Pfam" id="PF02254">
    <property type="entry name" value="TrkA_N"/>
    <property type="match status" value="1"/>
</dbReference>
<dbReference type="Pfam" id="PF02080">
    <property type="entry name" value="TrkA_C"/>
    <property type="match status" value="1"/>
</dbReference>
<dbReference type="InterPro" id="IPR050721">
    <property type="entry name" value="Trk_Ktr_HKT_K-transport"/>
</dbReference>
<evidence type="ECO:0000256" key="1">
    <source>
        <dbReference type="ARBA" id="ARBA00004651"/>
    </source>
</evidence>
<evidence type="ECO:0000313" key="4">
    <source>
        <dbReference type="EMBL" id="GAJ41752.1"/>
    </source>
</evidence>
<reference evidence="4 5" key="1">
    <citation type="submission" date="2014-04" db="EMBL/GenBank/DDBJ databases">
        <title>Whole genome shotgun sequence of Geobacillus caldoxylosilyticus NBRC 107762.</title>
        <authorList>
            <person name="Hosoyama A."/>
            <person name="Hosoyama Y."/>
            <person name="Katano-Makiyama Y."/>
            <person name="Tsuchikane K."/>
            <person name="Ohji S."/>
            <person name="Ichikawa N."/>
            <person name="Yamazoe A."/>
            <person name="Fujita N."/>
        </authorList>
    </citation>
    <scope>NUCLEOTIDE SEQUENCE [LARGE SCALE GENOMIC DNA]</scope>
    <source>
        <strain evidence="4 5">NBRC 107762</strain>
    </source>
</reference>
<organism evidence="4 5">
    <name type="scientific">Parageobacillus caldoxylosilyticus NBRC 107762</name>
    <dbReference type="NCBI Taxonomy" id="1220594"/>
    <lineage>
        <taxon>Bacteria</taxon>
        <taxon>Bacillati</taxon>
        <taxon>Bacillota</taxon>
        <taxon>Bacilli</taxon>
        <taxon>Bacillales</taxon>
        <taxon>Anoxybacillaceae</taxon>
        <taxon>Saccharococcus</taxon>
    </lineage>
</organism>
<sequence length="331" mass="36557">MKNWDILISYLRLPVFIRLLLVGSALLILFGLLIHLVEPSTFHNVFDGIWWAIVTAATIGYGDIVPKTTAGKLVAILLILLGTGVITTYFASVSAAAVAKETALSNGQLRYGKKGHVIIVGWNERVREVLAQLTKSQPSFRCVLIDSTLNALPISYKNVHFIKGNASYDDVLQKANVTEAQMVLITADQHKNEVEADKDSILTLLAMKSLNPSIYAIVEILTGQHVNNARRAGADEVIQTNLLSSFTMANSLQSPGISRAIEALLRQLHDRKLHLIHAEEWCIGKTFSESSQLLLEKRMILIGVVRGEEGYMNPSPHFIIERGDHLFVLSP</sequence>
<dbReference type="GO" id="GO:0008324">
    <property type="term" value="F:monoatomic cation transmembrane transporter activity"/>
    <property type="evidence" value="ECO:0007669"/>
    <property type="project" value="InterPro"/>
</dbReference>
<dbReference type="Gene3D" id="3.30.70.1450">
    <property type="entry name" value="Regulator of K+ conductance, C-terminal domain"/>
    <property type="match status" value="1"/>
</dbReference>
<comment type="subcellular location">
    <subcellularLocation>
        <location evidence="1">Cell membrane</location>
        <topology evidence="1">Multi-pass membrane protein</topology>
    </subcellularLocation>
</comment>
<dbReference type="RefSeq" id="WP_042412250.1">
    <property type="nucleotide sequence ID" value="NZ_BAWO01000095.1"/>
</dbReference>
<dbReference type="Pfam" id="PF07885">
    <property type="entry name" value="Ion_trans_2"/>
    <property type="match status" value="1"/>
</dbReference>
<feature type="transmembrane region" description="Helical" evidence="2">
    <location>
        <begin position="73"/>
        <end position="99"/>
    </location>
</feature>
<dbReference type="SUPFAM" id="SSF51735">
    <property type="entry name" value="NAD(P)-binding Rossmann-fold domains"/>
    <property type="match status" value="1"/>
</dbReference>
<evidence type="ECO:0000313" key="5">
    <source>
        <dbReference type="Proteomes" id="UP000023561"/>
    </source>
</evidence>
<dbReference type="SUPFAM" id="SSF81324">
    <property type="entry name" value="Voltage-gated potassium channels"/>
    <property type="match status" value="1"/>
</dbReference>
<keyword evidence="4" id="KW-0407">Ion channel</keyword>
<dbReference type="AlphaFoldDB" id="A0A023DKG1"/>
<keyword evidence="4" id="KW-0813">Transport</keyword>
<keyword evidence="2" id="KW-0812">Transmembrane</keyword>
<comment type="caution">
    <text evidence="4">The sequence shown here is derived from an EMBL/GenBank/DDBJ whole genome shotgun (WGS) entry which is preliminary data.</text>
</comment>
<dbReference type="PROSITE" id="PS51201">
    <property type="entry name" value="RCK_N"/>
    <property type="match status" value="1"/>
</dbReference>
<proteinExistence type="predicted"/>
<accession>A0A023DKG1</accession>
<evidence type="ECO:0000259" key="3">
    <source>
        <dbReference type="PROSITE" id="PS51201"/>
    </source>
</evidence>
<dbReference type="Gene3D" id="1.10.287.70">
    <property type="match status" value="1"/>
</dbReference>
<dbReference type="OrthoDB" id="9785285at2"/>
<keyword evidence="2" id="KW-0472">Membrane</keyword>
<dbReference type="InterPro" id="IPR003148">
    <property type="entry name" value="RCK_N"/>
</dbReference>
<keyword evidence="4" id="KW-0406">Ion transport</keyword>
<feature type="transmembrane region" description="Helical" evidence="2">
    <location>
        <begin position="49"/>
        <end position="66"/>
    </location>
</feature>
<dbReference type="EMBL" id="BAWO01000095">
    <property type="protein sequence ID" value="GAJ41752.1"/>
    <property type="molecule type" value="Genomic_DNA"/>
</dbReference>
<dbReference type="Proteomes" id="UP000023561">
    <property type="component" value="Unassembled WGS sequence"/>
</dbReference>
<dbReference type="PANTHER" id="PTHR43833:SF9">
    <property type="entry name" value="POTASSIUM CHANNEL PROTEIN YUGO-RELATED"/>
    <property type="match status" value="1"/>
</dbReference>
<dbReference type="Gene3D" id="3.40.50.720">
    <property type="entry name" value="NAD(P)-binding Rossmann-like Domain"/>
    <property type="match status" value="1"/>
</dbReference>
<protein>
    <submittedName>
        <fullName evidence="4">Putative potassium channel protein</fullName>
    </submittedName>
</protein>
<keyword evidence="5" id="KW-1185">Reference proteome</keyword>
<evidence type="ECO:0000256" key="2">
    <source>
        <dbReference type="SAM" id="Phobius"/>
    </source>
</evidence>
<keyword evidence="2" id="KW-1133">Transmembrane helix</keyword>
<dbReference type="PANTHER" id="PTHR43833">
    <property type="entry name" value="POTASSIUM CHANNEL PROTEIN 2-RELATED-RELATED"/>
    <property type="match status" value="1"/>
</dbReference>
<dbReference type="GO" id="GO:0005886">
    <property type="term" value="C:plasma membrane"/>
    <property type="evidence" value="ECO:0007669"/>
    <property type="project" value="UniProtKB-SubCell"/>
</dbReference>
<name>A0A023DKG1_9BACL</name>
<dbReference type="GO" id="GO:0006813">
    <property type="term" value="P:potassium ion transport"/>
    <property type="evidence" value="ECO:0007669"/>
    <property type="project" value="InterPro"/>
</dbReference>
<dbReference type="InterPro" id="IPR013099">
    <property type="entry name" value="K_chnl_dom"/>
</dbReference>
<dbReference type="InterPro" id="IPR006037">
    <property type="entry name" value="RCK_C"/>
</dbReference>